<dbReference type="AlphaFoldDB" id="A0A1E7KY32"/>
<dbReference type="PATRIC" id="fig|518642.10.peg.5613"/>
<comment type="caution">
    <text evidence="1">The sequence shown here is derived from an EMBL/GenBank/DDBJ whole genome shotgun (WGS) entry which is preliminary data.</text>
</comment>
<proteinExistence type="predicted"/>
<organism evidence="1 2">
    <name type="scientific">Streptomyces nanshensis</name>
    <dbReference type="NCBI Taxonomy" id="518642"/>
    <lineage>
        <taxon>Bacteria</taxon>
        <taxon>Bacillati</taxon>
        <taxon>Actinomycetota</taxon>
        <taxon>Actinomycetes</taxon>
        <taxon>Kitasatosporales</taxon>
        <taxon>Streptomycetaceae</taxon>
        <taxon>Streptomyces</taxon>
    </lineage>
</organism>
<sequence length="66" mass="6846">MLVFVLVGVLVLVVGGCVCVVWAARGGPRWVRGVALATQAAGELVRLSGRRGRRPGSDRLGSDSDA</sequence>
<gene>
    <name evidence="1" type="ORF">AN218_24895</name>
</gene>
<name>A0A1E7KY32_9ACTN</name>
<protein>
    <submittedName>
        <fullName evidence="1">Uncharacterized protein</fullName>
    </submittedName>
</protein>
<reference evidence="1 2" key="1">
    <citation type="journal article" date="2016" name="Front. Microbiol.">
        <title>Comparative Genomics Analysis of Streptomyces Species Reveals Their Adaptation to the Marine Environment and Their Diversity at the Genomic Level.</title>
        <authorList>
            <person name="Tian X."/>
            <person name="Zhang Z."/>
            <person name="Yang T."/>
            <person name="Chen M."/>
            <person name="Li J."/>
            <person name="Chen F."/>
            <person name="Yang J."/>
            <person name="Li W."/>
            <person name="Zhang B."/>
            <person name="Zhang Z."/>
            <person name="Wu J."/>
            <person name="Zhang C."/>
            <person name="Long L."/>
            <person name="Xiao J."/>
        </authorList>
    </citation>
    <scope>NUCLEOTIDE SEQUENCE [LARGE SCALE GENOMIC DNA]</scope>
    <source>
        <strain evidence="1 2">SCSIO 10429</strain>
    </source>
</reference>
<evidence type="ECO:0000313" key="1">
    <source>
        <dbReference type="EMBL" id="OEV08814.1"/>
    </source>
</evidence>
<accession>A0A1E7KY32</accession>
<evidence type="ECO:0000313" key="2">
    <source>
        <dbReference type="Proteomes" id="UP000176005"/>
    </source>
</evidence>
<keyword evidence="2" id="KW-1185">Reference proteome</keyword>
<dbReference type="Proteomes" id="UP000176005">
    <property type="component" value="Unassembled WGS sequence"/>
</dbReference>
<dbReference type="EMBL" id="LJGW01000399">
    <property type="protein sequence ID" value="OEV08814.1"/>
    <property type="molecule type" value="Genomic_DNA"/>
</dbReference>